<dbReference type="EMBL" id="AZBU02000010">
    <property type="protein sequence ID" value="TKR63270.1"/>
    <property type="molecule type" value="Genomic_DNA"/>
</dbReference>
<dbReference type="AlphaFoldDB" id="A0A4U5M3E9"/>
<keyword evidence="2" id="KW-1185">Reference proteome</keyword>
<reference evidence="1 2" key="2">
    <citation type="journal article" date="2019" name="G3 (Bethesda)">
        <title>Hybrid Assembly of the Genome of the Entomopathogenic Nematode Steinernema carpocapsae Identifies the X-Chromosome.</title>
        <authorList>
            <person name="Serra L."/>
            <person name="Macchietto M."/>
            <person name="Macias-Munoz A."/>
            <person name="McGill C.J."/>
            <person name="Rodriguez I.M."/>
            <person name="Rodriguez B."/>
            <person name="Murad R."/>
            <person name="Mortazavi A."/>
        </authorList>
    </citation>
    <scope>NUCLEOTIDE SEQUENCE [LARGE SCALE GENOMIC DNA]</scope>
    <source>
        <strain evidence="1 2">ALL</strain>
    </source>
</reference>
<gene>
    <name evidence="1" type="ORF">L596_027118</name>
</gene>
<evidence type="ECO:0000313" key="1">
    <source>
        <dbReference type="EMBL" id="TKR63270.1"/>
    </source>
</evidence>
<protein>
    <submittedName>
        <fullName evidence="1">Uncharacterized protein</fullName>
    </submittedName>
</protein>
<accession>A0A4U5M3E9</accession>
<sequence>MLDQDVKMKVVSTHRILIIRPYEEHWENPTDLHVSVKGVIDLNSTDPKTAFQFTDLEQLNGVPINSMNISDYINVEDVNYERVETLQLALHAPC</sequence>
<reference evidence="1 2" key="1">
    <citation type="journal article" date="2015" name="Genome Biol.">
        <title>Comparative genomics of Steinernema reveals deeply conserved gene regulatory networks.</title>
        <authorList>
            <person name="Dillman A.R."/>
            <person name="Macchietto M."/>
            <person name="Porter C.F."/>
            <person name="Rogers A."/>
            <person name="Williams B."/>
            <person name="Antoshechkin I."/>
            <person name="Lee M.M."/>
            <person name="Goodwin Z."/>
            <person name="Lu X."/>
            <person name="Lewis E.E."/>
            <person name="Goodrich-Blair H."/>
            <person name="Stock S.P."/>
            <person name="Adams B.J."/>
            <person name="Sternberg P.W."/>
            <person name="Mortazavi A."/>
        </authorList>
    </citation>
    <scope>NUCLEOTIDE SEQUENCE [LARGE SCALE GENOMIC DNA]</scope>
    <source>
        <strain evidence="1 2">ALL</strain>
    </source>
</reference>
<evidence type="ECO:0000313" key="2">
    <source>
        <dbReference type="Proteomes" id="UP000298663"/>
    </source>
</evidence>
<organism evidence="1 2">
    <name type="scientific">Steinernema carpocapsae</name>
    <name type="common">Entomopathogenic nematode</name>
    <dbReference type="NCBI Taxonomy" id="34508"/>
    <lineage>
        <taxon>Eukaryota</taxon>
        <taxon>Metazoa</taxon>
        <taxon>Ecdysozoa</taxon>
        <taxon>Nematoda</taxon>
        <taxon>Chromadorea</taxon>
        <taxon>Rhabditida</taxon>
        <taxon>Tylenchina</taxon>
        <taxon>Panagrolaimomorpha</taxon>
        <taxon>Strongyloidoidea</taxon>
        <taxon>Steinernematidae</taxon>
        <taxon>Steinernema</taxon>
    </lineage>
</organism>
<comment type="caution">
    <text evidence="1">The sequence shown here is derived from an EMBL/GenBank/DDBJ whole genome shotgun (WGS) entry which is preliminary data.</text>
</comment>
<proteinExistence type="predicted"/>
<dbReference type="Proteomes" id="UP000298663">
    <property type="component" value="Unassembled WGS sequence"/>
</dbReference>
<name>A0A4U5M3E9_STECR</name>